<evidence type="ECO:0000256" key="5">
    <source>
        <dbReference type="ARBA" id="ARBA00023136"/>
    </source>
</evidence>
<keyword evidence="3 6" id="KW-0812">Transmembrane</keyword>
<evidence type="ECO:0000256" key="4">
    <source>
        <dbReference type="ARBA" id="ARBA00022989"/>
    </source>
</evidence>
<dbReference type="GO" id="GO:0055085">
    <property type="term" value="P:transmembrane transport"/>
    <property type="evidence" value="ECO:0007669"/>
    <property type="project" value="InterPro"/>
</dbReference>
<feature type="transmembrane region" description="Helical" evidence="6">
    <location>
        <begin position="159"/>
        <end position="180"/>
    </location>
</feature>
<gene>
    <name evidence="8" type="ORF">HDA36_000991</name>
</gene>
<feature type="transmembrane region" description="Helical" evidence="6">
    <location>
        <begin position="56"/>
        <end position="79"/>
    </location>
</feature>
<feature type="transmembrane region" description="Helical" evidence="6">
    <location>
        <begin position="23"/>
        <end position="49"/>
    </location>
</feature>
<feature type="transmembrane region" description="Helical" evidence="6">
    <location>
        <begin position="91"/>
        <end position="113"/>
    </location>
</feature>
<feature type="transmembrane region" description="Helical" evidence="6">
    <location>
        <begin position="192"/>
        <end position="212"/>
    </location>
</feature>
<dbReference type="AlphaFoldDB" id="A0A7W8QI28"/>
<dbReference type="InterPro" id="IPR035906">
    <property type="entry name" value="MetI-like_sf"/>
</dbReference>
<dbReference type="Proteomes" id="UP000572635">
    <property type="component" value="Unassembled WGS sequence"/>
</dbReference>
<name>A0A7W8QI28_9ACTN</name>
<dbReference type="GO" id="GO:0005886">
    <property type="term" value="C:plasma membrane"/>
    <property type="evidence" value="ECO:0007669"/>
    <property type="project" value="UniProtKB-SubCell"/>
</dbReference>
<dbReference type="SUPFAM" id="SSF161098">
    <property type="entry name" value="MetI-like"/>
    <property type="match status" value="1"/>
</dbReference>
<dbReference type="Gene3D" id="1.10.3720.10">
    <property type="entry name" value="MetI-like"/>
    <property type="match status" value="1"/>
</dbReference>
<dbReference type="PANTHER" id="PTHR30177">
    <property type="entry name" value="GLYCINE BETAINE/L-PROLINE TRANSPORT SYSTEM PERMEASE PROTEIN PROW"/>
    <property type="match status" value="1"/>
</dbReference>
<dbReference type="PROSITE" id="PS50928">
    <property type="entry name" value="ABC_TM1"/>
    <property type="match status" value="1"/>
</dbReference>
<dbReference type="InterPro" id="IPR051204">
    <property type="entry name" value="ABC_transp_perm/SBD"/>
</dbReference>
<evidence type="ECO:0000256" key="2">
    <source>
        <dbReference type="ARBA" id="ARBA00022448"/>
    </source>
</evidence>
<dbReference type="InterPro" id="IPR000515">
    <property type="entry name" value="MetI-like"/>
</dbReference>
<feature type="transmembrane region" description="Helical" evidence="6">
    <location>
        <begin position="134"/>
        <end position="153"/>
    </location>
</feature>
<keyword evidence="5 6" id="KW-0472">Membrane</keyword>
<dbReference type="Pfam" id="PF00528">
    <property type="entry name" value="BPD_transp_1"/>
    <property type="match status" value="1"/>
</dbReference>
<reference evidence="8 9" key="1">
    <citation type="submission" date="2020-08" db="EMBL/GenBank/DDBJ databases">
        <title>Sequencing the genomes of 1000 actinobacteria strains.</title>
        <authorList>
            <person name="Klenk H.-P."/>
        </authorList>
    </citation>
    <scope>NUCLEOTIDE SEQUENCE [LARGE SCALE GENOMIC DNA]</scope>
    <source>
        <strain evidence="8 9">DSM 44551</strain>
    </source>
</reference>
<keyword evidence="2 6" id="KW-0813">Transport</keyword>
<sequence length="243" mass="24687">MNLIDWFADPAHWSGPDGIPRQMLVHIGYCAAAAGAALLIALPTGLLIGHTGKGSVLVAGAANALRALPTLGLLIAAVVLLSPHFGSDAAFVVPALAVLVVLAVPPILTNAYAGVRAVPESARDAAYGIGMRRWQVLLGVELPCALPLIVSGVRSASLQLVSTATVAAYVSLGGLGRYIIDGQAQLDYTQMLAGAVLVALLAIAVELALLLLERLLVSPGLSGRVRTPRAAAPDPGGEPVPAA</sequence>
<evidence type="ECO:0000256" key="3">
    <source>
        <dbReference type="ARBA" id="ARBA00022692"/>
    </source>
</evidence>
<comment type="similarity">
    <text evidence="6">Belongs to the binding-protein-dependent transport system permease family.</text>
</comment>
<evidence type="ECO:0000313" key="9">
    <source>
        <dbReference type="Proteomes" id="UP000572635"/>
    </source>
</evidence>
<dbReference type="RefSeq" id="WP_184389184.1">
    <property type="nucleotide sequence ID" value="NZ_BAAAJD010000034.1"/>
</dbReference>
<keyword evidence="4 6" id="KW-1133">Transmembrane helix</keyword>
<protein>
    <submittedName>
        <fullName evidence="8">Osmoprotectant transport system permease protein</fullName>
    </submittedName>
</protein>
<accession>A0A7W8QI28</accession>
<evidence type="ECO:0000313" key="8">
    <source>
        <dbReference type="EMBL" id="MBB5430907.1"/>
    </source>
</evidence>
<feature type="domain" description="ABC transmembrane type-1" evidence="7">
    <location>
        <begin position="23"/>
        <end position="209"/>
    </location>
</feature>
<comment type="subcellular location">
    <subcellularLocation>
        <location evidence="6">Cell membrane</location>
        <topology evidence="6">Multi-pass membrane protein</topology>
    </subcellularLocation>
    <subcellularLocation>
        <location evidence="1">Membrane</location>
        <topology evidence="1">Multi-pass membrane protein</topology>
    </subcellularLocation>
</comment>
<dbReference type="GO" id="GO:0031460">
    <property type="term" value="P:glycine betaine transport"/>
    <property type="evidence" value="ECO:0007669"/>
    <property type="project" value="TreeGrafter"/>
</dbReference>
<organism evidence="8 9">
    <name type="scientific">Nocardiopsis composta</name>
    <dbReference type="NCBI Taxonomy" id="157465"/>
    <lineage>
        <taxon>Bacteria</taxon>
        <taxon>Bacillati</taxon>
        <taxon>Actinomycetota</taxon>
        <taxon>Actinomycetes</taxon>
        <taxon>Streptosporangiales</taxon>
        <taxon>Nocardiopsidaceae</taxon>
        <taxon>Nocardiopsis</taxon>
    </lineage>
</organism>
<evidence type="ECO:0000256" key="6">
    <source>
        <dbReference type="RuleBase" id="RU363032"/>
    </source>
</evidence>
<keyword evidence="9" id="KW-1185">Reference proteome</keyword>
<proteinExistence type="inferred from homology"/>
<dbReference type="CDD" id="cd06261">
    <property type="entry name" value="TM_PBP2"/>
    <property type="match status" value="1"/>
</dbReference>
<evidence type="ECO:0000259" key="7">
    <source>
        <dbReference type="PROSITE" id="PS50928"/>
    </source>
</evidence>
<dbReference type="PANTHER" id="PTHR30177:SF33">
    <property type="entry name" value="POSSIBLE OSMOPROTECTANT (GLYCINE BETAINE_CARNITINE_CHOLINE_L-PROLINE) TRANSPORT INTEGRAL MEMBRANE PROTEIN ABC TRANSPORTER PROZ"/>
    <property type="match status" value="1"/>
</dbReference>
<comment type="caution">
    <text evidence="8">The sequence shown here is derived from an EMBL/GenBank/DDBJ whole genome shotgun (WGS) entry which is preliminary data.</text>
</comment>
<dbReference type="EMBL" id="JACHDB010000001">
    <property type="protein sequence ID" value="MBB5430907.1"/>
    <property type="molecule type" value="Genomic_DNA"/>
</dbReference>
<evidence type="ECO:0000256" key="1">
    <source>
        <dbReference type="ARBA" id="ARBA00004141"/>
    </source>
</evidence>